<comment type="caution">
    <text evidence="1">The sequence shown here is derived from an EMBL/GenBank/DDBJ whole genome shotgun (WGS) entry which is preliminary data.</text>
</comment>
<reference evidence="1 2" key="1">
    <citation type="submission" date="2017-10" db="EMBL/GenBank/DDBJ databases">
        <title>Novel microbial diversity and functional potential in the marine mammal oral microbiome.</title>
        <authorList>
            <person name="Dudek N.K."/>
            <person name="Sun C.L."/>
            <person name="Burstein D."/>
            <person name="Kantor R.S."/>
            <person name="Aliaga Goltsman D.S."/>
            <person name="Bik E.M."/>
            <person name="Thomas B.C."/>
            <person name="Banfield J.F."/>
            <person name="Relman D.A."/>
        </authorList>
    </citation>
    <scope>NUCLEOTIDE SEQUENCE [LARGE SCALE GENOMIC DNA]</scope>
    <source>
        <strain evidence="1">DOLJORAL78_47_16</strain>
    </source>
</reference>
<dbReference type="AlphaFoldDB" id="A0A2G6KCD4"/>
<accession>A0A2G6KCD4</accession>
<evidence type="ECO:0000313" key="1">
    <source>
        <dbReference type="EMBL" id="PIE33030.1"/>
    </source>
</evidence>
<proteinExistence type="predicted"/>
<protein>
    <submittedName>
        <fullName evidence="1">Uncharacterized protein</fullName>
    </submittedName>
</protein>
<sequence>MAEANLYQDEFIALAIFVTIREGRFDLYQASGHHERHGDKGIHHGGVRQGIGIQTVDNPQRNNVVFLDIASLLISWEPDIIII</sequence>
<dbReference type="Proteomes" id="UP000230821">
    <property type="component" value="Unassembled WGS sequence"/>
</dbReference>
<organism evidence="1 2">
    <name type="scientific">candidate division KSB3 bacterium</name>
    <dbReference type="NCBI Taxonomy" id="2044937"/>
    <lineage>
        <taxon>Bacteria</taxon>
        <taxon>candidate division KSB3</taxon>
    </lineage>
</organism>
<dbReference type="EMBL" id="PDSK01000104">
    <property type="protein sequence ID" value="PIE33030.1"/>
    <property type="molecule type" value="Genomic_DNA"/>
</dbReference>
<evidence type="ECO:0000313" key="2">
    <source>
        <dbReference type="Proteomes" id="UP000230821"/>
    </source>
</evidence>
<gene>
    <name evidence="1" type="ORF">CSA56_13325</name>
</gene>
<name>A0A2G6KCD4_9BACT</name>